<evidence type="ECO:0000256" key="2">
    <source>
        <dbReference type="SAM" id="Phobius"/>
    </source>
</evidence>
<reference evidence="3 4" key="1">
    <citation type="submission" date="2023-03" db="EMBL/GenBank/DDBJ databases">
        <title>NovoSphingobium album sp. nov. isolated from polycyclic aromatic hydrocarbons- and heavy-metal polluted soil.</title>
        <authorList>
            <person name="Liu Z."/>
            <person name="Wang K."/>
        </authorList>
    </citation>
    <scope>NUCLEOTIDE SEQUENCE [LARGE SCALE GENOMIC DNA]</scope>
    <source>
        <strain evidence="3 4">H3SJ31-1</strain>
    </source>
</reference>
<comment type="caution">
    <text evidence="3">The sequence shown here is derived from an EMBL/GenBank/DDBJ whole genome shotgun (WGS) entry which is preliminary data.</text>
</comment>
<evidence type="ECO:0000313" key="4">
    <source>
        <dbReference type="Proteomes" id="UP001216253"/>
    </source>
</evidence>
<protein>
    <recommendedName>
        <fullName evidence="5">DUF2892 domain-containing protein</fullName>
    </recommendedName>
</protein>
<keyword evidence="4" id="KW-1185">Reference proteome</keyword>
<accession>A0ABT5WUS7</accession>
<dbReference type="EMBL" id="JARESE010000062">
    <property type="protein sequence ID" value="MDE8653629.1"/>
    <property type="molecule type" value="Genomic_DNA"/>
</dbReference>
<keyword evidence="2" id="KW-0472">Membrane</keyword>
<feature type="transmembrane region" description="Helical" evidence="2">
    <location>
        <begin position="47"/>
        <end position="65"/>
    </location>
</feature>
<evidence type="ECO:0000256" key="1">
    <source>
        <dbReference type="SAM" id="MobiDB-lite"/>
    </source>
</evidence>
<name>A0ABT5WUS7_9SPHN</name>
<sequence>MVTETNSPDPAAQGQKPQTSTNVVALPVRPEPRPSDKVVAFVKQHPVLTIAGGLAVGAAAAALLNRRGTRKLAVRAFELAELAGTAALMLGRESWDKAETAGSGARRQAGIIAGQAEKLGEAAAHRAERLGASAWEKAGALGHAAREQSSRWIGYPRPAPSLGRRIAEKAVEFATRGRH</sequence>
<keyword evidence="2" id="KW-1133">Transmembrane helix</keyword>
<dbReference type="RefSeq" id="WP_275229711.1">
    <property type="nucleotide sequence ID" value="NZ_JARESE010000062.1"/>
</dbReference>
<evidence type="ECO:0000313" key="3">
    <source>
        <dbReference type="EMBL" id="MDE8653629.1"/>
    </source>
</evidence>
<keyword evidence="2" id="KW-0812">Transmembrane</keyword>
<dbReference type="Proteomes" id="UP001216253">
    <property type="component" value="Unassembled WGS sequence"/>
</dbReference>
<feature type="region of interest" description="Disordered" evidence="1">
    <location>
        <begin position="1"/>
        <end position="23"/>
    </location>
</feature>
<organism evidence="3 4">
    <name type="scientific">Novosphingobium album</name>
    <name type="common">ex Liu et al. 2023</name>
    <dbReference type="NCBI Taxonomy" id="3031130"/>
    <lineage>
        <taxon>Bacteria</taxon>
        <taxon>Pseudomonadati</taxon>
        <taxon>Pseudomonadota</taxon>
        <taxon>Alphaproteobacteria</taxon>
        <taxon>Sphingomonadales</taxon>
        <taxon>Sphingomonadaceae</taxon>
        <taxon>Novosphingobium</taxon>
    </lineage>
</organism>
<evidence type="ECO:0008006" key="5">
    <source>
        <dbReference type="Google" id="ProtNLM"/>
    </source>
</evidence>
<proteinExistence type="predicted"/>
<gene>
    <name evidence="3" type="ORF">PYV00_18165</name>
</gene>